<evidence type="ECO:0000259" key="1">
    <source>
        <dbReference type="Pfam" id="PF21530"/>
    </source>
</evidence>
<evidence type="ECO:0000313" key="3">
    <source>
        <dbReference type="EMBL" id="GBO09079.1"/>
    </source>
</evidence>
<reference evidence="2 4" key="1">
    <citation type="journal article" date="2019" name="Sci. Rep.">
        <title>Orb-weaving spider Araneus ventricosus genome elucidates the spidroin gene catalogue.</title>
        <authorList>
            <person name="Kono N."/>
            <person name="Nakamura H."/>
            <person name="Ohtoshi R."/>
            <person name="Moran D.A.P."/>
            <person name="Shinohara A."/>
            <person name="Yoshida Y."/>
            <person name="Fujiwara M."/>
            <person name="Mori M."/>
            <person name="Tomita M."/>
            <person name="Arakawa K."/>
        </authorList>
    </citation>
    <scope>NUCLEOTIDE SEQUENCE [LARGE SCALE GENOMIC DNA]</scope>
</reference>
<sequence length="265" mass="30122">MRGVRVLGYISSEDFAKELLSLGERKFPTKSASDLISVPFYFCVSVPSLNELIRHVFPDISNKYKNHPWLSERAILAPEKENVNKINESIFKKLPGNSVTYKFVDAEMDKEQAVFYQTEFLNSLNPPLMPPHILNQKVGSSIMLLRNLDNKTYAMGQDLSIANVIQATTLRGNNKGESVFIPRIPLFPSDMPFEFKDIQFPVCLAFAITISKTQGNSLKDASINLETHASLTVNYIVQVLKWELQENLTYILRTARLKMSFILKL</sequence>
<keyword evidence="4" id="KW-1185">Reference proteome</keyword>
<dbReference type="InterPro" id="IPR027417">
    <property type="entry name" value="P-loop_NTPase"/>
</dbReference>
<dbReference type="OrthoDB" id="272985at2759"/>
<comment type="caution">
    <text evidence="2">The sequence shown here is derived from an EMBL/GenBank/DDBJ whole genome shotgun (WGS) entry which is preliminary data.</text>
</comment>
<dbReference type="AlphaFoldDB" id="A0A4Y2U8V6"/>
<feature type="domain" description="DNA helicase Pif1-like 2B" evidence="1">
    <location>
        <begin position="119"/>
        <end position="151"/>
    </location>
</feature>
<gene>
    <name evidence="2" type="ORF">AVEN_256631_1</name>
    <name evidence="3" type="ORF">AVEN_62584_1</name>
</gene>
<dbReference type="Pfam" id="PF21530">
    <property type="entry name" value="Pif1_2B_dom"/>
    <property type="match status" value="1"/>
</dbReference>
<dbReference type="EMBL" id="BGPR01034620">
    <property type="protein sequence ID" value="GBO09072.1"/>
    <property type="molecule type" value="Genomic_DNA"/>
</dbReference>
<evidence type="ECO:0000313" key="2">
    <source>
        <dbReference type="EMBL" id="GBO09072.1"/>
    </source>
</evidence>
<protein>
    <recommendedName>
        <fullName evidence="1">DNA helicase Pif1-like 2B domain-containing protein</fullName>
    </recommendedName>
</protein>
<name>A0A4Y2U8V6_ARAVE</name>
<dbReference type="Proteomes" id="UP000499080">
    <property type="component" value="Unassembled WGS sequence"/>
</dbReference>
<dbReference type="PANTHER" id="PTHR10492">
    <property type="match status" value="1"/>
</dbReference>
<organism evidence="2 4">
    <name type="scientific">Araneus ventricosus</name>
    <name type="common">Orbweaver spider</name>
    <name type="synonym">Epeira ventricosa</name>
    <dbReference type="NCBI Taxonomy" id="182803"/>
    <lineage>
        <taxon>Eukaryota</taxon>
        <taxon>Metazoa</taxon>
        <taxon>Ecdysozoa</taxon>
        <taxon>Arthropoda</taxon>
        <taxon>Chelicerata</taxon>
        <taxon>Arachnida</taxon>
        <taxon>Araneae</taxon>
        <taxon>Araneomorphae</taxon>
        <taxon>Entelegynae</taxon>
        <taxon>Araneoidea</taxon>
        <taxon>Araneidae</taxon>
        <taxon>Araneus</taxon>
    </lineage>
</organism>
<dbReference type="InterPro" id="IPR049163">
    <property type="entry name" value="Pif1-like_2B_dom"/>
</dbReference>
<dbReference type="EMBL" id="BGPR01034621">
    <property type="protein sequence ID" value="GBO09079.1"/>
    <property type="molecule type" value="Genomic_DNA"/>
</dbReference>
<accession>A0A4Y2U8V6</accession>
<evidence type="ECO:0000313" key="4">
    <source>
        <dbReference type="Proteomes" id="UP000499080"/>
    </source>
</evidence>
<proteinExistence type="predicted"/>
<dbReference type="SUPFAM" id="SSF52540">
    <property type="entry name" value="P-loop containing nucleoside triphosphate hydrolases"/>
    <property type="match status" value="1"/>
</dbReference>